<keyword evidence="7" id="KW-1185">Reference proteome</keyword>
<keyword evidence="3 5" id="KW-1133">Transmembrane helix</keyword>
<sequence>MNKQPYDYYEDLERQVLMVEENKILSFFSYISVCFAPVIIPFIILLASSNQAVKKNAKSSLISQLIPLAFIPFIFFSIFTSSTVTDEVPVLMIVLFVLYGITSLVVFIWNIVKGIKILAN</sequence>
<gene>
    <name evidence="6" type="ORF">IEO70_09360</name>
</gene>
<evidence type="ECO:0000256" key="4">
    <source>
        <dbReference type="ARBA" id="ARBA00023136"/>
    </source>
</evidence>
<name>A0A927HAE1_9BACI</name>
<feature type="transmembrane region" description="Helical" evidence="5">
    <location>
        <begin position="59"/>
        <end position="79"/>
    </location>
</feature>
<evidence type="ECO:0000256" key="3">
    <source>
        <dbReference type="ARBA" id="ARBA00022989"/>
    </source>
</evidence>
<feature type="transmembrane region" description="Helical" evidence="5">
    <location>
        <begin position="91"/>
        <end position="112"/>
    </location>
</feature>
<dbReference type="EMBL" id="JACXSI010000020">
    <property type="protein sequence ID" value="MBD3108575.1"/>
    <property type="molecule type" value="Genomic_DNA"/>
</dbReference>
<comment type="caution">
    <text evidence="6">The sequence shown here is derived from an EMBL/GenBank/DDBJ whole genome shotgun (WGS) entry which is preliminary data.</text>
</comment>
<evidence type="ECO:0000256" key="1">
    <source>
        <dbReference type="ARBA" id="ARBA00004141"/>
    </source>
</evidence>
<dbReference type="AlphaFoldDB" id="A0A927HAE1"/>
<dbReference type="Pfam" id="PF09685">
    <property type="entry name" value="MamF_MmsF"/>
    <property type="match status" value="1"/>
</dbReference>
<feature type="transmembrane region" description="Helical" evidence="5">
    <location>
        <begin position="27"/>
        <end position="47"/>
    </location>
</feature>
<dbReference type="Proteomes" id="UP000602076">
    <property type="component" value="Unassembled WGS sequence"/>
</dbReference>
<evidence type="ECO:0000313" key="7">
    <source>
        <dbReference type="Proteomes" id="UP000602076"/>
    </source>
</evidence>
<evidence type="ECO:0000256" key="5">
    <source>
        <dbReference type="SAM" id="Phobius"/>
    </source>
</evidence>
<keyword evidence="2 5" id="KW-0812">Transmembrane</keyword>
<dbReference type="RefSeq" id="WP_190998118.1">
    <property type="nucleotide sequence ID" value="NZ_JACXSI010000020.1"/>
</dbReference>
<keyword evidence="4 5" id="KW-0472">Membrane</keyword>
<organism evidence="6 7">
    <name type="scientific">Peribacillus faecalis</name>
    <dbReference type="NCBI Taxonomy" id="2772559"/>
    <lineage>
        <taxon>Bacteria</taxon>
        <taxon>Bacillati</taxon>
        <taxon>Bacillota</taxon>
        <taxon>Bacilli</taxon>
        <taxon>Bacillales</taxon>
        <taxon>Bacillaceae</taxon>
        <taxon>Peribacillus</taxon>
    </lineage>
</organism>
<reference evidence="6" key="1">
    <citation type="submission" date="2020-09" db="EMBL/GenBank/DDBJ databases">
        <title>Bacillus faecalis sp. nov., a moderately halophilic bacterium isolated from cow faeces.</title>
        <authorList>
            <person name="Jiang L."/>
            <person name="Lee J."/>
        </authorList>
    </citation>
    <scope>NUCLEOTIDE SEQUENCE</scope>
    <source>
        <strain evidence="6">AGMB 02131</strain>
    </source>
</reference>
<proteinExistence type="predicted"/>
<comment type="subcellular location">
    <subcellularLocation>
        <location evidence="1">Membrane</location>
        <topology evidence="1">Multi-pass membrane protein</topology>
    </subcellularLocation>
</comment>
<evidence type="ECO:0000313" key="6">
    <source>
        <dbReference type="EMBL" id="MBD3108575.1"/>
    </source>
</evidence>
<accession>A0A927HAE1</accession>
<evidence type="ECO:0008006" key="8">
    <source>
        <dbReference type="Google" id="ProtNLM"/>
    </source>
</evidence>
<dbReference type="InterPro" id="IPR019109">
    <property type="entry name" value="MamF_MmsF"/>
</dbReference>
<protein>
    <recommendedName>
        <fullName evidence="8">DUF4870 domain-containing protein</fullName>
    </recommendedName>
</protein>
<evidence type="ECO:0000256" key="2">
    <source>
        <dbReference type="ARBA" id="ARBA00022692"/>
    </source>
</evidence>